<dbReference type="InterPro" id="IPR036322">
    <property type="entry name" value="WD40_repeat_dom_sf"/>
</dbReference>
<proteinExistence type="inferred from homology"/>
<evidence type="ECO:0000256" key="5">
    <source>
        <dbReference type="ARBA" id="ARBA00023242"/>
    </source>
</evidence>
<evidence type="ECO:0000256" key="1">
    <source>
        <dbReference type="ARBA" id="ARBA00004604"/>
    </source>
</evidence>
<dbReference type="PANTHER" id="PTHR18359:SF0">
    <property type="entry name" value="U3 SMALL NUCLEOLAR RNA-ASSOCIATED PROTEIN 18 HOMOLOG"/>
    <property type="match status" value="1"/>
</dbReference>
<feature type="region of interest" description="Disordered" evidence="7">
    <location>
        <begin position="195"/>
        <end position="214"/>
    </location>
</feature>
<dbReference type="GO" id="GO:0032040">
    <property type="term" value="C:small-subunit processome"/>
    <property type="evidence" value="ECO:0007669"/>
    <property type="project" value="TreeGrafter"/>
</dbReference>
<dbReference type="GO" id="GO:0034388">
    <property type="term" value="C:Pwp2p-containing subcomplex of 90S preribosome"/>
    <property type="evidence" value="ECO:0007669"/>
    <property type="project" value="TreeGrafter"/>
</dbReference>
<dbReference type="InterPro" id="IPR045161">
    <property type="entry name" value="Utp18"/>
</dbReference>
<keyword evidence="4" id="KW-0677">Repeat</keyword>
<dbReference type="SMART" id="SM00320">
    <property type="entry name" value="WD40"/>
    <property type="match status" value="5"/>
</dbReference>
<evidence type="ECO:0000256" key="2">
    <source>
        <dbReference type="ARBA" id="ARBA00022552"/>
    </source>
</evidence>
<organism evidence="8 9">
    <name type="scientific">Cyanidiococcus yangmingshanensis</name>
    <dbReference type="NCBI Taxonomy" id="2690220"/>
    <lineage>
        <taxon>Eukaryota</taxon>
        <taxon>Rhodophyta</taxon>
        <taxon>Bangiophyceae</taxon>
        <taxon>Cyanidiales</taxon>
        <taxon>Cyanidiaceae</taxon>
        <taxon>Cyanidiococcus</taxon>
    </lineage>
</organism>
<dbReference type="Proteomes" id="UP000530660">
    <property type="component" value="Unassembled WGS sequence"/>
</dbReference>
<dbReference type="EMBL" id="VWRR01000003">
    <property type="protein sequence ID" value="KAF6004398.1"/>
    <property type="molecule type" value="Genomic_DNA"/>
</dbReference>
<dbReference type="PANTHER" id="PTHR18359">
    <property type="entry name" value="WD-REPEAT PROTEIN-RELATED"/>
    <property type="match status" value="1"/>
</dbReference>
<comment type="caution">
    <text evidence="8">The sequence shown here is derived from an EMBL/GenBank/DDBJ whole genome shotgun (WGS) entry which is preliminary data.</text>
</comment>
<dbReference type="Pfam" id="PF00400">
    <property type="entry name" value="WD40"/>
    <property type="match status" value="1"/>
</dbReference>
<evidence type="ECO:0000256" key="4">
    <source>
        <dbReference type="ARBA" id="ARBA00022737"/>
    </source>
</evidence>
<keyword evidence="2" id="KW-0698">rRNA processing</keyword>
<feature type="compositionally biased region" description="Basic residues" evidence="7">
    <location>
        <begin position="19"/>
        <end position="31"/>
    </location>
</feature>
<protein>
    <submittedName>
        <fullName evidence="8">U3 snoRNP protein</fullName>
    </submittedName>
</protein>
<gene>
    <name evidence="8" type="primary">UTP18</name>
    <name evidence="8" type="ORF">F1559_001513</name>
</gene>
<evidence type="ECO:0000256" key="7">
    <source>
        <dbReference type="SAM" id="MobiDB-lite"/>
    </source>
</evidence>
<evidence type="ECO:0000313" key="9">
    <source>
        <dbReference type="Proteomes" id="UP000530660"/>
    </source>
</evidence>
<accession>A0A7J7IMZ0</accession>
<dbReference type="Gene3D" id="2.130.10.10">
    <property type="entry name" value="YVTN repeat-like/Quinoprotein amine dehydrogenase"/>
    <property type="match status" value="1"/>
</dbReference>
<dbReference type="AlphaFoldDB" id="A0A7J7IMZ0"/>
<keyword evidence="3" id="KW-0853">WD repeat</keyword>
<keyword evidence="9" id="KW-1185">Reference proteome</keyword>
<evidence type="ECO:0000256" key="6">
    <source>
        <dbReference type="ARBA" id="ARBA00025767"/>
    </source>
</evidence>
<dbReference type="SUPFAM" id="SSF50978">
    <property type="entry name" value="WD40 repeat-like"/>
    <property type="match status" value="1"/>
</dbReference>
<dbReference type="OrthoDB" id="1935146at2759"/>
<comment type="subcellular location">
    <subcellularLocation>
        <location evidence="1">Nucleus</location>
        <location evidence="1">Nucleolus</location>
    </subcellularLocation>
</comment>
<feature type="region of interest" description="Disordered" evidence="7">
    <location>
        <begin position="1"/>
        <end position="45"/>
    </location>
</feature>
<evidence type="ECO:0000313" key="8">
    <source>
        <dbReference type="EMBL" id="KAF6004398.1"/>
    </source>
</evidence>
<sequence>MRSMESTRAFYEDYGPISRSRKASARRKPTGKRSPSSARTPRLPETEVELERFVFGPEEERASTVLLNHNATALCELEFDSEACKVSDLGRRCLSSDGRVEAASEPANAVSSASDVEGELVSLVSKSRRRKLRHALTETAISRQTFEKRLRDQFIALHGLPKWATRHLDSEPEGCLVSGVAEHCPTDSAALCESISPPATGKSERKGKGSLPSGMLPIQRLTDANAAAPSASVLSSVGFHPVSAHLFFTAGLDKRLRLFHVTDEPADMVRWRGAHENECLHTVCFADMPIYTAGFARGPGSDNGRAIYLAGRRRYFYEYDLAAQRGIKVRTLESLRRERSYERLVASPDGKLLAFVGDDSQVILLDAHSKDYVGCIRVGCGPQSGASSVRVVTFAPDSAVLACAGETSGYVSLYDLRMGADSSDAVVSRPMTRFLDQGTVRCTALSWSPGGHYLATGSDAGFVHIYDARRLRREQLTNQCGESINSRTSSVAPKYSVSNLVTHIDTLAFLPDDQGLLYASRAKRNAARVVHLGVGKTFSNWPTAQTPLHRVWSASFSPGGGFLALGNDRGRALVYRIRCYGPY</sequence>
<dbReference type="InterPro" id="IPR015943">
    <property type="entry name" value="WD40/YVTN_repeat-like_dom_sf"/>
</dbReference>
<name>A0A7J7IMZ0_9RHOD</name>
<keyword evidence="5" id="KW-0539">Nucleus</keyword>
<comment type="similarity">
    <text evidence="6">Belongs to the WD repeat UTP18 family.</text>
</comment>
<dbReference type="GO" id="GO:0006364">
    <property type="term" value="P:rRNA processing"/>
    <property type="evidence" value="ECO:0007669"/>
    <property type="project" value="UniProtKB-KW"/>
</dbReference>
<dbReference type="InterPro" id="IPR001680">
    <property type="entry name" value="WD40_rpt"/>
</dbReference>
<evidence type="ECO:0000256" key="3">
    <source>
        <dbReference type="ARBA" id="ARBA00022574"/>
    </source>
</evidence>
<reference evidence="8 9" key="1">
    <citation type="journal article" date="2020" name="J. Phycol.">
        <title>Comparative genome analysis reveals Cyanidiococcus gen. nov., a new extremophilic red algal genus sister to Cyanidioschyzon (Cyanidioschyzonaceae, Rhodophyta).</title>
        <authorList>
            <person name="Liu S.-L."/>
            <person name="Chiang Y.-R."/>
            <person name="Yoon H.S."/>
            <person name="Fu H.-Y."/>
        </authorList>
    </citation>
    <scope>NUCLEOTIDE SEQUENCE [LARGE SCALE GENOMIC DNA]</scope>
    <source>
        <strain evidence="8 9">THAL066</strain>
    </source>
</reference>